<sequence precursor="true">MLQATRPARRFFILLILSFTLTAQLQLDAAEPLEKHWPVNQQIPLSQIDHSALDRLLRKYVDVRGLVNYKAWKATLEDRQALQNYLKHLSQADPNQPTTQSVKLAFWINAYTAVTLEGILQVYPTSSIRNHTAEVFGYNIWDDLPLIVGRKNYRLNQIEHEILRKSNEP</sequence>
<dbReference type="Pfam" id="PF04784">
    <property type="entry name" value="DUF547"/>
    <property type="match status" value="1"/>
</dbReference>
<dbReference type="EMBL" id="CP036343">
    <property type="protein sequence ID" value="QDT93543.1"/>
    <property type="molecule type" value="Genomic_DNA"/>
</dbReference>
<dbReference type="InterPro" id="IPR006869">
    <property type="entry name" value="DUF547"/>
</dbReference>
<gene>
    <name evidence="3" type="ORF">Pan161_52230</name>
</gene>
<feature type="signal peptide" evidence="1">
    <location>
        <begin position="1"/>
        <end position="29"/>
    </location>
</feature>
<proteinExistence type="predicted"/>
<dbReference type="AlphaFoldDB" id="A0A517VKJ6"/>
<reference evidence="3 4" key="1">
    <citation type="submission" date="2019-02" db="EMBL/GenBank/DDBJ databases">
        <title>Deep-cultivation of Planctomycetes and their phenomic and genomic characterization uncovers novel biology.</title>
        <authorList>
            <person name="Wiegand S."/>
            <person name="Jogler M."/>
            <person name="Boedeker C."/>
            <person name="Pinto D."/>
            <person name="Vollmers J."/>
            <person name="Rivas-Marin E."/>
            <person name="Kohn T."/>
            <person name="Peeters S.H."/>
            <person name="Heuer A."/>
            <person name="Rast P."/>
            <person name="Oberbeckmann S."/>
            <person name="Bunk B."/>
            <person name="Jeske O."/>
            <person name="Meyerdierks A."/>
            <person name="Storesund J.E."/>
            <person name="Kallscheuer N."/>
            <person name="Luecker S."/>
            <person name="Lage O.M."/>
            <person name="Pohl T."/>
            <person name="Merkel B.J."/>
            <person name="Hornburger P."/>
            <person name="Mueller R.-W."/>
            <person name="Bruemmer F."/>
            <person name="Labrenz M."/>
            <person name="Spormann A.M."/>
            <person name="Op den Camp H."/>
            <person name="Overmann J."/>
            <person name="Amann R."/>
            <person name="Jetten M.S.M."/>
            <person name="Mascher T."/>
            <person name="Medema M.H."/>
            <person name="Devos D.P."/>
            <person name="Kaster A.-K."/>
            <person name="Ovreas L."/>
            <person name="Rohde M."/>
            <person name="Galperin M.Y."/>
            <person name="Jogler C."/>
        </authorList>
    </citation>
    <scope>NUCLEOTIDE SEQUENCE [LARGE SCALE GENOMIC DNA]</scope>
    <source>
        <strain evidence="3 4">Pan161</strain>
    </source>
</reference>
<protein>
    <recommendedName>
        <fullName evidence="2">DUF547 domain-containing protein</fullName>
    </recommendedName>
</protein>
<dbReference type="KEGG" id="gax:Pan161_52230"/>
<evidence type="ECO:0000256" key="1">
    <source>
        <dbReference type="SAM" id="SignalP"/>
    </source>
</evidence>
<name>A0A517VKJ6_9PLAN</name>
<keyword evidence="4" id="KW-1185">Reference proteome</keyword>
<evidence type="ECO:0000259" key="2">
    <source>
        <dbReference type="Pfam" id="PF04784"/>
    </source>
</evidence>
<evidence type="ECO:0000313" key="4">
    <source>
        <dbReference type="Proteomes" id="UP000316855"/>
    </source>
</evidence>
<feature type="domain" description="DUF547" evidence="2">
    <location>
        <begin position="99"/>
        <end position="166"/>
    </location>
</feature>
<dbReference type="Proteomes" id="UP000316855">
    <property type="component" value="Chromosome"/>
</dbReference>
<evidence type="ECO:0000313" key="3">
    <source>
        <dbReference type="EMBL" id="QDT93543.1"/>
    </source>
</evidence>
<dbReference type="RefSeq" id="WP_197995512.1">
    <property type="nucleotide sequence ID" value="NZ_CP036343.1"/>
</dbReference>
<feature type="chain" id="PRO_5021844693" description="DUF547 domain-containing protein" evidence="1">
    <location>
        <begin position="30"/>
        <end position="169"/>
    </location>
</feature>
<organism evidence="3 4">
    <name type="scientific">Gimesia algae</name>
    <dbReference type="NCBI Taxonomy" id="2527971"/>
    <lineage>
        <taxon>Bacteria</taxon>
        <taxon>Pseudomonadati</taxon>
        <taxon>Planctomycetota</taxon>
        <taxon>Planctomycetia</taxon>
        <taxon>Planctomycetales</taxon>
        <taxon>Planctomycetaceae</taxon>
        <taxon>Gimesia</taxon>
    </lineage>
</organism>
<keyword evidence="1" id="KW-0732">Signal</keyword>
<accession>A0A517VKJ6</accession>